<keyword evidence="9" id="KW-0378">Hydrolase</keyword>
<dbReference type="GO" id="GO:0051539">
    <property type="term" value="F:4 iron, 4 sulfur cluster binding"/>
    <property type="evidence" value="ECO:0007669"/>
    <property type="project" value="UniProtKB-UniRule"/>
</dbReference>
<gene>
    <name evidence="16" type="primary">mutY</name>
    <name evidence="16" type="ORF">HQ497_15895</name>
</gene>
<dbReference type="Pfam" id="PF00730">
    <property type="entry name" value="HhH-GPD"/>
    <property type="match status" value="1"/>
</dbReference>
<dbReference type="FunFam" id="1.10.340.30:FF:000002">
    <property type="entry name" value="Adenine DNA glycosylase"/>
    <property type="match status" value="1"/>
</dbReference>
<dbReference type="CDD" id="cd03431">
    <property type="entry name" value="NUDIX_DNA_Glycosylase_C-MutY"/>
    <property type="match status" value="1"/>
</dbReference>
<dbReference type="PANTHER" id="PTHR42944">
    <property type="entry name" value="ADENINE DNA GLYCOSYLASE"/>
    <property type="match status" value="1"/>
</dbReference>
<name>A0A972VYW9_9GAMM</name>
<accession>A0A972VYW9</accession>
<dbReference type="NCBIfam" id="NF008132">
    <property type="entry name" value="PRK10880.1"/>
    <property type="match status" value="1"/>
</dbReference>
<evidence type="ECO:0000256" key="5">
    <source>
        <dbReference type="ARBA" id="ARBA00022023"/>
    </source>
</evidence>
<evidence type="ECO:0000256" key="2">
    <source>
        <dbReference type="ARBA" id="ARBA00002933"/>
    </source>
</evidence>
<keyword evidence="11" id="KW-0411">Iron-sulfur</keyword>
<dbReference type="Gene3D" id="1.10.1670.10">
    <property type="entry name" value="Helix-hairpin-Helix base-excision DNA repair enzymes (C-terminal)"/>
    <property type="match status" value="1"/>
</dbReference>
<evidence type="ECO:0000256" key="9">
    <source>
        <dbReference type="ARBA" id="ARBA00022801"/>
    </source>
</evidence>
<comment type="catalytic activity">
    <reaction evidence="1 14">
        <text>Hydrolyzes free adenine bases from 7,8-dihydro-8-oxoguanine:adenine mismatched double-stranded DNA, leaving an apurinic site.</text>
        <dbReference type="EC" id="3.2.2.31"/>
    </reaction>
</comment>
<sequence>MTTDFSDRLLRWFDTSGRKHLPWQQQISPYRVWVSEIMLQQTQVATVIGYFERFMQRFPTIDQLADASEDEVLHLWTGLGYYARARNLHKTARTIIADFNGEFPANLEQLVALPGIGRSTAGAIISIACGGRAAILDGNVKRVLARCFGVYGWPGQTPVANALWEIAERLTPTTRVNDYTQAIMDLGATLCTRSRPDCNQCPMLETCVAHKTDEVERLPGKKTRQAIPVRSTYMLVIENSEGEFLLEKRPSRGLWGGLWGFPETEPAMLDAVLANQALEPVAAQVILPFRHTFTHFHLDITPLHVRSSRSSHQIGEPDRLTWYDLQATQAIGLTRPVTRIFAQLKDLQKP</sequence>
<evidence type="ECO:0000256" key="13">
    <source>
        <dbReference type="ARBA" id="ARBA00023295"/>
    </source>
</evidence>
<comment type="cofactor">
    <cofactor evidence="14">
        <name>[4Fe-4S] cluster</name>
        <dbReference type="ChEBI" id="CHEBI:49883"/>
    </cofactor>
    <text evidence="14">Binds 1 [4Fe-4S] cluster.</text>
</comment>
<dbReference type="InterPro" id="IPR011257">
    <property type="entry name" value="DNA_glycosylase"/>
</dbReference>
<dbReference type="InterPro" id="IPR000445">
    <property type="entry name" value="HhH_motif"/>
</dbReference>
<dbReference type="SMART" id="SM00478">
    <property type="entry name" value="ENDO3c"/>
    <property type="match status" value="1"/>
</dbReference>
<dbReference type="GO" id="GO:0035485">
    <property type="term" value="F:adenine/guanine mispair binding"/>
    <property type="evidence" value="ECO:0007669"/>
    <property type="project" value="TreeGrafter"/>
</dbReference>
<evidence type="ECO:0000256" key="3">
    <source>
        <dbReference type="ARBA" id="ARBA00008343"/>
    </source>
</evidence>
<dbReference type="SUPFAM" id="SSF48150">
    <property type="entry name" value="DNA-glycosylase"/>
    <property type="match status" value="1"/>
</dbReference>
<feature type="domain" description="HhH-GPD" evidence="15">
    <location>
        <begin position="38"/>
        <end position="189"/>
    </location>
</feature>
<dbReference type="GO" id="GO:0006298">
    <property type="term" value="P:mismatch repair"/>
    <property type="evidence" value="ECO:0007669"/>
    <property type="project" value="TreeGrafter"/>
</dbReference>
<dbReference type="GO" id="GO:0000701">
    <property type="term" value="F:purine-specific mismatch base pair DNA N-glycosylase activity"/>
    <property type="evidence" value="ECO:0007669"/>
    <property type="project" value="UniProtKB-EC"/>
</dbReference>
<protein>
    <recommendedName>
        <fullName evidence="5 14">Adenine DNA glycosylase</fullName>
        <ecNumber evidence="4 14">3.2.2.31</ecNumber>
    </recommendedName>
</protein>
<evidence type="ECO:0000259" key="15">
    <source>
        <dbReference type="SMART" id="SM00478"/>
    </source>
</evidence>
<keyword evidence="13 14" id="KW-0326">Glycosidase</keyword>
<comment type="caution">
    <text evidence="16">The sequence shown here is derived from an EMBL/GenBank/DDBJ whole genome shotgun (WGS) entry which is preliminary data.</text>
</comment>
<dbReference type="InterPro" id="IPR023170">
    <property type="entry name" value="HhH_base_excis_C"/>
</dbReference>
<evidence type="ECO:0000256" key="12">
    <source>
        <dbReference type="ARBA" id="ARBA00023204"/>
    </source>
</evidence>
<dbReference type="InterPro" id="IPR004036">
    <property type="entry name" value="Endonuclease-III-like_CS2"/>
</dbReference>
<keyword evidence="6" id="KW-0004">4Fe-4S</keyword>
<evidence type="ECO:0000256" key="6">
    <source>
        <dbReference type="ARBA" id="ARBA00022485"/>
    </source>
</evidence>
<dbReference type="Gene3D" id="1.10.340.30">
    <property type="entry name" value="Hypothetical protein, domain 2"/>
    <property type="match status" value="1"/>
</dbReference>
<evidence type="ECO:0000256" key="11">
    <source>
        <dbReference type="ARBA" id="ARBA00023014"/>
    </source>
</evidence>
<dbReference type="InterPro" id="IPR044298">
    <property type="entry name" value="MIG/MutY"/>
</dbReference>
<evidence type="ECO:0000256" key="8">
    <source>
        <dbReference type="ARBA" id="ARBA00022763"/>
    </source>
</evidence>
<dbReference type="GO" id="GO:0034039">
    <property type="term" value="F:8-oxo-7,8-dihydroguanine DNA N-glycosylase activity"/>
    <property type="evidence" value="ECO:0007669"/>
    <property type="project" value="TreeGrafter"/>
</dbReference>
<evidence type="ECO:0000256" key="1">
    <source>
        <dbReference type="ARBA" id="ARBA00000843"/>
    </source>
</evidence>
<keyword evidence="8 14" id="KW-0227">DNA damage</keyword>
<evidence type="ECO:0000256" key="14">
    <source>
        <dbReference type="RuleBase" id="RU365096"/>
    </source>
</evidence>
<dbReference type="SUPFAM" id="SSF55811">
    <property type="entry name" value="Nudix"/>
    <property type="match status" value="1"/>
</dbReference>
<comment type="function">
    <text evidence="2">Adenine glycosylase active on G-A mispairs. MutY also corrects error-prone DNA synthesis past GO lesions which are due to the oxidatively damaged form of guanine: 7,8-dihydro-8-oxoguanine (8-oxo-dGTP).</text>
</comment>
<dbReference type="Proteomes" id="UP000754644">
    <property type="component" value="Unassembled WGS sequence"/>
</dbReference>
<dbReference type="InterPro" id="IPR003265">
    <property type="entry name" value="HhH-GPD_domain"/>
</dbReference>
<dbReference type="PANTHER" id="PTHR42944:SF1">
    <property type="entry name" value="ADENINE DNA GLYCOSYLASE"/>
    <property type="match status" value="1"/>
</dbReference>
<dbReference type="Gene3D" id="3.90.79.10">
    <property type="entry name" value="Nucleoside Triphosphate Pyrophosphohydrolase"/>
    <property type="match status" value="1"/>
</dbReference>
<keyword evidence="12" id="KW-0234">DNA repair</keyword>
<evidence type="ECO:0000256" key="7">
    <source>
        <dbReference type="ARBA" id="ARBA00022723"/>
    </source>
</evidence>
<evidence type="ECO:0000256" key="4">
    <source>
        <dbReference type="ARBA" id="ARBA00012045"/>
    </source>
</evidence>
<evidence type="ECO:0000313" key="16">
    <source>
        <dbReference type="EMBL" id="NQV66843.1"/>
    </source>
</evidence>
<dbReference type="EC" id="3.2.2.31" evidence="4 14"/>
<dbReference type="EMBL" id="JABMOJ010000591">
    <property type="protein sequence ID" value="NQV66843.1"/>
    <property type="molecule type" value="Genomic_DNA"/>
</dbReference>
<keyword evidence="7" id="KW-0479">Metal-binding</keyword>
<evidence type="ECO:0000313" key="17">
    <source>
        <dbReference type="Proteomes" id="UP000754644"/>
    </source>
</evidence>
<proteinExistence type="inferred from homology"/>
<dbReference type="CDD" id="cd00056">
    <property type="entry name" value="ENDO3c"/>
    <property type="match status" value="1"/>
</dbReference>
<dbReference type="Pfam" id="PF00633">
    <property type="entry name" value="HHH"/>
    <property type="match status" value="1"/>
</dbReference>
<evidence type="ECO:0000256" key="10">
    <source>
        <dbReference type="ARBA" id="ARBA00023004"/>
    </source>
</evidence>
<dbReference type="PROSITE" id="PS01155">
    <property type="entry name" value="ENDONUCLEASE_III_2"/>
    <property type="match status" value="1"/>
</dbReference>
<reference evidence="16" key="1">
    <citation type="submission" date="2020-05" db="EMBL/GenBank/DDBJ databases">
        <title>Sulfur intermediates as new biogeochemical hubs in an aquatic model microbial ecosystem.</title>
        <authorList>
            <person name="Vigneron A."/>
        </authorList>
    </citation>
    <scope>NUCLEOTIDE SEQUENCE</scope>
    <source>
        <strain evidence="16">Bin.250</strain>
    </source>
</reference>
<dbReference type="InterPro" id="IPR029119">
    <property type="entry name" value="MutY_C"/>
</dbReference>
<dbReference type="NCBIfam" id="TIGR01084">
    <property type="entry name" value="mutY"/>
    <property type="match status" value="1"/>
</dbReference>
<dbReference type="InterPro" id="IPR005760">
    <property type="entry name" value="A/G_AdeGlyc_MutY"/>
</dbReference>
<dbReference type="Pfam" id="PF14815">
    <property type="entry name" value="NUDIX_4"/>
    <property type="match status" value="1"/>
</dbReference>
<comment type="similarity">
    <text evidence="3 14">Belongs to the Nth/MutY family.</text>
</comment>
<dbReference type="GO" id="GO:0006284">
    <property type="term" value="P:base-excision repair"/>
    <property type="evidence" value="ECO:0007669"/>
    <property type="project" value="UniProtKB-UniRule"/>
</dbReference>
<dbReference type="AlphaFoldDB" id="A0A972VYW9"/>
<organism evidence="16 17">
    <name type="scientific">SAR86 cluster bacterium</name>
    <dbReference type="NCBI Taxonomy" id="2030880"/>
    <lineage>
        <taxon>Bacteria</taxon>
        <taxon>Pseudomonadati</taxon>
        <taxon>Pseudomonadota</taxon>
        <taxon>Gammaproteobacteria</taxon>
        <taxon>SAR86 cluster</taxon>
    </lineage>
</organism>
<dbReference type="GO" id="GO:0032357">
    <property type="term" value="F:oxidized purine DNA binding"/>
    <property type="evidence" value="ECO:0007669"/>
    <property type="project" value="TreeGrafter"/>
</dbReference>
<dbReference type="InterPro" id="IPR015797">
    <property type="entry name" value="NUDIX_hydrolase-like_dom_sf"/>
</dbReference>
<dbReference type="GO" id="GO:0046872">
    <property type="term" value="F:metal ion binding"/>
    <property type="evidence" value="ECO:0007669"/>
    <property type="project" value="UniProtKB-UniRule"/>
</dbReference>
<keyword evidence="10 14" id="KW-0408">Iron</keyword>